<proteinExistence type="predicted"/>
<organism evidence="1 2">
    <name type="scientific">bacterium (Candidatus Blackallbacteria) CG17_big_fil_post_rev_8_21_14_2_50_48_46</name>
    <dbReference type="NCBI Taxonomy" id="2014261"/>
    <lineage>
        <taxon>Bacteria</taxon>
        <taxon>Candidatus Blackallbacteria</taxon>
    </lineage>
</organism>
<accession>A0A2M7G3T6</accession>
<reference evidence="1 2" key="1">
    <citation type="submission" date="2017-09" db="EMBL/GenBank/DDBJ databases">
        <title>Depth-based differentiation of microbial function through sediment-hosted aquifers and enrichment of novel symbionts in the deep terrestrial subsurface.</title>
        <authorList>
            <person name="Probst A.J."/>
            <person name="Ladd B."/>
            <person name="Jarett J.K."/>
            <person name="Geller-Mcgrath D.E."/>
            <person name="Sieber C.M."/>
            <person name="Emerson J.B."/>
            <person name="Anantharaman K."/>
            <person name="Thomas B.C."/>
            <person name="Malmstrom R."/>
            <person name="Stieglmeier M."/>
            <person name="Klingl A."/>
            <person name="Woyke T."/>
            <person name="Ryan C.M."/>
            <person name="Banfield J.F."/>
        </authorList>
    </citation>
    <scope>NUCLEOTIDE SEQUENCE [LARGE SCALE GENOMIC DNA]</scope>
    <source>
        <strain evidence="1">CG17_big_fil_post_rev_8_21_14_2_50_48_46</strain>
    </source>
</reference>
<dbReference type="AlphaFoldDB" id="A0A2M7G3T6"/>
<evidence type="ECO:0000313" key="2">
    <source>
        <dbReference type="Proteomes" id="UP000231019"/>
    </source>
</evidence>
<name>A0A2M7G3T6_9BACT</name>
<evidence type="ECO:0000313" key="1">
    <source>
        <dbReference type="EMBL" id="PIW16431.1"/>
    </source>
</evidence>
<dbReference type="Proteomes" id="UP000231019">
    <property type="component" value="Unassembled WGS sequence"/>
</dbReference>
<sequence length="399" mass="44462">MDLTLVVEPEISNPEEAFSILQTKVSTGHFKIGYGTYVDLGGEVYLKKENKAKAAVAEALATIRATGTVRLVDSSGNQIPGFRIPFEFLSTRGTAKLESTKWFGRNGAGAGPNFVPAGKYSLIGIIDNVDIRYNEPNPTTLITLKVLNINKEVMVINDFPLYSSKNSTPKVFTPDSIQHILERHKRDYLSKAQHAFFVNTLTEMKDIIVREGMATNPNAREKTIPTMVRLKVDTADNRLYGLADKVNPYRKDDSFPDQFSANYVLEMARSVANMSDVADQWGIGKDLTHKETGAPIESIALMGKRGATTLSAFAYYGQPQNEDQIIRTAFPTNLPLGSPYSRKGMKNLHYYTKICDPLFDPNDPIALFTRYSSFSRAEHTAWETSCFTNLQQFVPAGMR</sequence>
<gene>
    <name evidence="1" type="ORF">COW36_11720</name>
</gene>
<dbReference type="EMBL" id="PFFQ01000037">
    <property type="protein sequence ID" value="PIW16431.1"/>
    <property type="molecule type" value="Genomic_DNA"/>
</dbReference>
<protein>
    <submittedName>
        <fullName evidence="1">Uncharacterized protein</fullName>
    </submittedName>
</protein>
<comment type="caution">
    <text evidence="1">The sequence shown here is derived from an EMBL/GenBank/DDBJ whole genome shotgun (WGS) entry which is preliminary data.</text>
</comment>